<evidence type="ECO:0000313" key="1">
    <source>
        <dbReference type="EMBL" id="MBW0546630.1"/>
    </source>
</evidence>
<dbReference type="GO" id="GO:0003676">
    <property type="term" value="F:nucleic acid binding"/>
    <property type="evidence" value="ECO:0007669"/>
    <property type="project" value="InterPro"/>
</dbReference>
<dbReference type="OrthoDB" id="2286273at2759"/>
<organism evidence="1 2">
    <name type="scientific">Austropuccinia psidii MF-1</name>
    <dbReference type="NCBI Taxonomy" id="1389203"/>
    <lineage>
        <taxon>Eukaryota</taxon>
        <taxon>Fungi</taxon>
        <taxon>Dikarya</taxon>
        <taxon>Basidiomycota</taxon>
        <taxon>Pucciniomycotina</taxon>
        <taxon>Pucciniomycetes</taxon>
        <taxon>Pucciniales</taxon>
        <taxon>Sphaerophragmiaceae</taxon>
        <taxon>Austropuccinia</taxon>
    </lineage>
</organism>
<gene>
    <name evidence="1" type="ORF">O181_086345</name>
</gene>
<sequence length="105" mass="11946">MDKFTSALWTNLHKLLGKKLSSSKAYHPKNDGLAERTMQTLEDMIRIFCAYGLKLKYSNGFTHYWCTTIPELELSYNTSIHTSTGKCHSQGGRGITNHIQQSLLH</sequence>
<accession>A0A9Q3FU18</accession>
<proteinExistence type="predicted"/>
<dbReference type="Proteomes" id="UP000765509">
    <property type="component" value="Unassembled WGS sequence"/>
</dbReference>
<dbReference type="InterPro" id="IPR012337">
    <property type="entry name" value="RNaseH-like_sf"/>
</dbReference>
<dbReference type="EMBL" id="AVOT02051624">
    <property type="protein sequence ID" value="MBW0546630.1"/>
    <property type="molecule type" value="Genomic_DNA"/>
</dbReference>
<keyword evidence="2" id="KW-1185">Reference proteome</keyword>
<evidence type="ECO:0008006" key="3">
    <source>
        <dbReference type="Google" id="ProtNLM"/>
    </source>
</evidence>
<name>A0A9Q3FU18_9BASI</name>
<protein>
    <recommendedName>
        <fullName evidence="3">Integrase catalytic domain-containing protein</fullName>
    </recommendedName>
</protein>
<evidence type="ECO:0000313" key="2">
    <source>
        <dbReference type="Proteomes" id="UP000765509"/>
    </source>
</evidence>
<dbReference type="SUPFAM" id="SSF53098">
    <property type="entry name" value="Ribonuclease H-like"/>
    <property type="match status" value="1"/>
</dbReference>
<dbReference type="InterPro" id="IPR036397">
    <property type="entry name" value="RNaseH_sf"/>
</dbReference>
<dbReference type="AlphaFoldDB" id="A0A9Q3FU18"/>
<comment type="caution">
    <text evidence="1">The sequence shown here is derived from an EMBL/GenBank/DDBJ whole genome shotgun (WGS) entry which is preliminary data.</text>
</comment>
<dbReference type="Gene3D" id="3.30.420.10">
    <property type="entry name" value="Ribonuclease H-like superfamily/Ribonuclease H"/>
    <property type="match status" value="1"/>
</dbReference>
<reference evidence="1" key="1">
    <citation type="submission" date="2021-03" db="EMBL/GenBank/DDBJ databases">
        <title>Draft genome sequence of rust myrtle Austropuccinia psidii MF-1, a brazilian biotype.</title>
        <authorList>
            <person name="Quecine M.C."/>
            <person name="Pachon D.M.R."/>
            <person name="Bonatelli M.L."/>
            <person name="Correr F.H."/>
            <person name="Franceschini L.M."/>
            <person name="Leite T.F."/>
            <person name="Margarido G.R.A."/>
            <person name="Almeida C.A."/>
            <person name="Ferrarezi J.A."/>
            <person name="Labate C.A."/>
        </authorList>
    </citation>
    <scope>NUCLEOTIDE SEQUENCE</scope>
    <source>
        <strain evidence="1">MF-1</strain>
    </source>
</reference>